<sequence>MTDGDEPRPGDGSGGRLEARISAARKRRDDGRRRVGSLAGGGTNGLAVGLRIASEMVAALAVSIGIGLLLDTWLGTKPWLMLLFVVLGVMTAFYNVVRTAKELERRRKAEKAQAGPPAADERRG</sequence>
<gene>
    <name evidence="4" type="ORF">SAMN05428998_12423</name>
</gene>
<accession>A0A1Y6CH96</accession>
<dbReference type="STRING" id="560819.SAMN05428998_12423"/>
<proteinExistence type="inferred from homology"/>
<dbReference type="InterPro" id="IPR032820">
    <property type="entry name" value="ATPase_put"/>
</dbReference>
<dbReference type="GO" id="GO:1902600">
    <property type="term" value="P:proton transmembrane transport"/>
    <property type="evidence" value="ECO:0007669"/>
    <property type="project" value="UniProtKB-KW"/>
</dbReference>
<dbReference type="GO" id="GO:0045259">
    <property type="term" value="C:proton-transporting ATP synthase complex"/>
    <property type="evidence" value="ECO:0007669"/>
    <property type="project" value="UniProtKB-UniRule"/>
</dbReference>
<dbReference type="Proteomes" id="UP000192917">
    <property type="component" value="Unassembled WGS sequence"/>
</dbReference>
<dbReference type="PIRSF" id="PIRSF032126">
    <property type="entry name" value="F0F1_ATP_synthase_subunit_I"/>
    <property type="match status" value="1"/>
</dbReference>
<keyword evidence="1" id="KW-0375">Hydrogen ion transport</keyword>
<evidence type="ECO:0000256" key="3">
    <source>
        <dbReference type="SAM" id="Phobius"/>
    </source>
</evidence>
<evidence type="ECO:0000313" key="5">
    <source>
        <dbReference type="Proteomes" id="UP000192917"/>
    </source>
</evidence>
<keyword evidence="3" id="KW-1133">Transmembrane helix</keyword>
<keyword evidence="1 3" id="KW-0472">Membrane</keyword>
<dbReference type="EMBL" id="FWZX01000024">
    <property type="protein sequence ID" value="SMF62513.1"/>
    <property type="molecule type" value="Genomic_DNA"/>
</dbReference>
<organism evidence="4 5">
    <name type="scientific">Tistlia consotensis USBA 355</name>
    <dbReference type="NCBI Taxonomy" id="560819"/>
    <lineage>
        <taxon>Bacteria</taxon>
        <taxon>Pseudomonadati</taxon>
        <taxon>Pseudomonadota</taxon>
        <taxon>Alphaproteobacteria</taxon>
        <taxon>Rhodospirillales</taxon>
        <taxon>Rhodovibrionaceae</taxon>
        <taxon>Tistlia</taxon>
    </lineage>
</organism>
<dbReference type="AlphaFoldDB" id="A0A1Y6CH96"/>
<evidence type="ECO:0000256" key="1">
    <source>
        <dbReference type="PIRNR" id="PIRNR032126"/>
    </source>
</evidence>
<feature type="region of interest" description="Disordered" evidence="2">
    <location>
        <begin position="104"/>
        <end position="124"/>
    </location>
</feature>
<reference evidence="4 5" key="1">
    <citation type="submission" date="2017-04" db="EMBL/GenBank/DDBJ databases">
        <authorList>
            <person name="Afonso C.L."/>
            <person name="Miller P.J."/>
            <person name="Scott M.A."/>
            <person name="Spackman E."/>
            <person name="Goraichik I."/>
            <person name="Dimitrov K.M."/>
            <person name="Suarez D.L."/>
            <person name="Swayne D.E."/>
        </authorList>
    </citation>
    <scope>NUCLEOTIDE SEQUENCE [LARGE SCALE GENOMIC DNA]</scope>
    <source>
        <strain evidence="4 5">USBA 355</strain>
    </source>
</reference>
<comment type="similarity">
    <text evidence="1">Belongs to the bacterial AtpI family.</text>
</comment>
<feature type="transmembrane region" description="Helical" evidence="3">
    <location>
        <begin position="79"/>
        <end position="97"/>
    </location>
</feature>
<feature type="region of interest" description="Disordered" evidence="2">
    <location>
        <begin position="23"/>
        <end position="42"/>
    </location>
</feature>
<dbReference type="InterPro" id="IPR016989">
    <property type="entry name" value="Atp1_alphaprobac"/>
</dbReference>
<evidence type="ECO:0000313" key="4">
    <source>
        <dbReference type="EMBL" id="SMF62513.1"/>
    </source>
</evidence>
<dbReference type="RefSeq" id="WP_085125080.1">
    <property type="nucleotide sequence ID" value="NZ_FWZX01000024.1"/>
</dbReference>
<evidence type="ECO:0000256" key="2">
    <source>
        <dbReference type="SAM" id="MobiDB-lite"/>
    </source>
</evidence>
<keyword evidence="5" id="KW-1185">Reference proteome</keyword>
<name>A0A1Y6CH96_9PROT</name>
<dbReference type="Pfam" id="PF09527">
    <property type="entry name" value="ATPase_gene1"/>
    <property type="match status" value="1"/>
</dbReference>
<keyword evidence="3" id="KW-0812">Transmembrane</keyword>
<comment type="function">
    <text evidence="1">A possible function for this protein is to guide the assembly of the membrane sector of the ATPase enzyme complex.</text>
</comment>
<keyword evidence="1" id="KW-0406">Ion transport</keyword>
<protein>
    <recommendedName>
        <fullName evidence="1">ATP synthase protein I</fullName>
    </recommendedName>
</protein>
<keyword evidence="1" id="KW-0813">Transport</keyword>
<feature type="transmembrane region" description="Helical" evidence="3">
    <location>
        <begin position="56"/>
        <end position="73"/>
    </location>
</feature>